<sequence length="2418" mass="269772">MPLKGCVRVIYCLVFTWLLTVIKGYAQKTDSLRFPIEDRRGDPFTYQPKNHFDIADTAYLKRTVEYDPVTHRYYIVEKIGNSYYRKPTYLTYEEFWKLQNAKAEKDYFMVRAHTLDDLNKKVKRPKMQLYHKLFDRMFGLDSNNMKVDIRPQGTVDLALGYMGQRIDNPSLSEAARKTGGFDFDMNANLSMIANIGNKLKLPINYNTLANFDFENQLKLDYKGMDDEIIRSIEAGNISFQTRSSLVSGVQSLFGVKTQLQFGRLGITAAIANQRSEKKSATLAGGGATTTLSKKLDDYDENRNFLLAQYFRNNFNKAMGSLPVVNSQIKITRMEVWVTNRTGSTTNARYVAGLADLGEPEPANSANTSLSTSALPQNGANDLYAYATSNETYRNSNYITSFLKARGLTQVNDFEKIYARKLTSTEYSYNAKVGFLCLNGQLQSSDALAVAFQYTYNGKVYQVGEFSEDVTVDSTSGIQKVLFLKLLKGTSQRVALPMWHLMMKNVYSVGVTGIDSADFTFNVLYREASGGDKIYLPESATAVEGKSLLSILKLDRLNSTQNSIPDGMFDYVNGYTILPAQGKIIFPVLEPFGKDLDTLAFAGMPASVKAKYVYYALYDSIKAVAQTYANLNRFVASGSVKGTSSSSLSLGAFNIPSGSVTVRAGANTLKENVDYTVDYSLGTVTIINQALLASGTTVTVDYESSSYAMQQRNFMGVRLDYKASDKLALGATFEHLGTTPFYSKVNVGDDPISNSIYGVDFTYASQSPGITRALNKLLPFYHSTTNSAINASGEFAYLKPGHASQIGSGTSGAVYIDDFESASSSIDIRYPATNWALASTPSGNSLFPEAELSDSIDYNRNRAKLAWYTIESVLQNTSYSTNPLRKNLAVLSDPRMRAVYTSELYPDRTTTVTDVQLATLDLAYYPEEKGPYNFEARTSELTAEGRFRNPKSKWGGIMRSIDQSDFETANIAYVEFWMQDPFIKKPASTGGKLHINLGSVSEDILKDGKHFYENGLSTPTQNTTVDSSGTWGKVPVNPVQQTQAFSNETSDRAYQDVGYDGLNNEEERRKRGNYLGNLLRNFQSTSTIYQRAYNDPSDDDYVWYRDDRFTENSDILVRYKNYNNPQGNSPVANSSSTSTTTAATTYPDNEDLNRDNVMNETEAYYEYAIDLTPGSLVVGSNYITDKRTVTPTLVNGSSSTENWYLFRIPIEGYTSAVGGISDFKSIQFSRMYLSGFEDSVVLRFGALNLVRSSWRSFTYNLDTTGSYTQLSTTSTLDITSVGLEDNSARTPIPYKLPPDIARVQTLSSTNTTVLEDERSMSMKISGLTDGEARAVFKTMSLDVRKYGKLSMYVHAEGVSGQTAIANKDLNLVVRIGQDFLSNYYEIKIPLTMTSLTSNATAETIWPTANNLDFSLQQLVSLKVERNDNGVNTGVIYRKEIDGKTYSVMGNPNLGDIGGVLIAVENPKGGNTAALSTEVWVDELRLSEIDEHGAWAAIGRVDMQLADLGTFSLAGSTYSQGWGTVEQSLSQRSINSTRQVDAALQIDAGKLLPSQAGITMPMYAGYSKTVATPEYDPYNLDIKLSSQLKKTSKSKRDSILNNARDISTMQTLTFTNVRFGKVPAKPKLWSLSNFDFTFAYTRTSATSSVISLNDMRKYRGGFGYTFNGTAKYIQPFKGMKWKTGWLQLIRDFNINLNPSLISFRTDVNRQMGMYTPRIVNTSTNTITRVDTTYNKKFTFDRYYNLRWDLSRSLNIDFSATNRAIIDEPEGKLDTKQKRDSVWKTFWKGGRPLSYQQKLSASYTLPLAKFPLTNWITTRYTYGASYAYTSASLSAKYLGNTLQNSLDHNVTAELDFARLYSKWKWLARVSQGSTPVKQNKPVKTTATIPAKAIKPVALPPLPERDEVIKDLHGKAKRKALRQWRHAKRERRRQEREKAAATAQPAEITKAVTSLVTMVKRASISYTTNVNSYVPGYMDSSQFLGQNWKSMQPGLDYIFGKQPNAQWMEQKARLGLLSADSTFNDYFQQGFSQQFNMAATLQPLKDFTIEVTVQKTFSKTYSELFKDTTGSGLHFSHLSGTANGGFSVSFISFQTLFRKSSPSQVSETFKTFQNNRLIVSSRMARLNAYQDGTKTVDGYYTGYGRYSQNVLIPAFVAAYTNKDAHKIALLNESNTGITSNPFSGIKPLPNWNATYSGLTRIPALSSLFSSIVFTHAYSGTLSMNSYSSDLTFNDPLHLGTPGFIDSTSGNFVPYYIVPNITIQEQFSPLIGIDVTTLKQLNVHLKYNRSRQLSLSLSDYQLSEVQSSGWDFGLSWRTHGLDLPFTLPFMKAGQKRLQNDLGITVDFSYRRDAQSTSVLDENVTYVTGGQRVIKLSPSIDYTLNKRINISFYFDRQKSIPYVSTSSPITVTKGGVKVRIALTK</sequence>
<feature type="region of interest" description="Disordered" evidence="1">
    <location>
        <begin position="1122"/>
        <end position="1152"/>
    </location>
</feature>
<feature type="compositionally biased region" description="Basic residues" evidence="1">
    <location>
        <begin position="1917"/>
        <end position="1927"/>
    </location>
</feature>
<gene>
    <name evidence="3" type="ORF">SAMN05421788_10472</name>
</gene>
<accession>A0A173M9I2</accession>
<dbReference type="Pfam" id="PF14349">
    <property type="entry name" value="SprA_N"/>
    <property type="match status" value="2"/>
</dbReference>
<dbReference type="NCBIfam" id="TIGR04189">
    <property type="entry name" value="surface_SprA"/>
    <property type="match status" value="1"/>
</dbReference>
<dbReference type="InterPro" id="IPR026377">
    <property type="entry name" value="Cell_surface_SprA"/>
</dbReference>
<name>A0A173M9I2_9BACT</name>
<keyword evidence="4" id="KW-1185">Reference proteome</keyword>
<evidence type="ECO:0000313" key="4">
    <source>
        <dbReference type="Proteomes" id="UP000186917"/>
    </source>
</evidence>
<evidence type="ECO:0000256" key="1">
    <source>
        <dbReference type="SAM" id="MobiDB-lite"/>
    </source>
</evidence>
<dbReference type="Proteomes" id="UP000186917">
    <property type="component" value="Unassembled WGS sequence"/>
</dbReference>
<evidence type="ECO:0000313" key="3">
    <source>
        <dbReference type="EMBL" id="SIT14373.1"/>
    </source>
</evidence>
<feature type="domain" description="Gliding motility protein SprA N-terminal" evidence="2">
    <location>
        <begin position="143"/>
        <end position="343"/>
    </location>
</feature>
<dbReference type="EMBL" id="FTOR01000004">
    <property type="protein sequence ID" value="SIT14373.1"/>
    <property type="molecule type" value="Genomic_DNA"/>
</dbReference>
<proteinExistence type="predicted"/>
<protein>
    <submittedName>
        <fullName evidence="3">Cell surface protein SprA</fullName>
    </submittedName>
</protein>
<dbReference type="KEGG" id="fln:FLA_0174"/>
<reference evidence="4" key="1">
    <citation type="submission" date="2017-01" db="EMBL/GenBank/DDBJ databases">
        <authorList>
            <person name="Varghese N."/>
            <person name="Submissions S."/>
        </authorList>
    </citation>
    <scope>NUCLEOTIDE SEQUENCE [LARGE SCALE GENOMIC DNA]</scope>
    <source>
        <strain evidence="4">DSM 21054</strain>
    </source>
</reference>
<feature type="region of interest" description="Disordered" evidence="1">
    <location>
        <begin position="1917"/>
        <end position="1940"/>
    </location>
</feature>
<organism evidence="3 4">
    <name type="scientific">Filimonas lacunae</name>
    <dbReference type="NCBI Taxonomy" id="477680"/>
    <lineage>
        <taxon>Bacteria</taxon>
        <taxon>Pseudomonadati</taxon>
        <taxon>Bacteroidota</taxon>
        <taxon>Chitinophagia</taxon>
        <taxon>Chitinophagales</taxon>
        <taxon>Chitinophagaceae</taxon>
        <taxon>Filimonas</taxon>
    </lineage>
</organism>
<evidence type="ECO:0000259" key="2">
    <source>
        <dbReference type="Pfam" id="PF14349"/>
    </source>
</evidence>
<dbReference type="STRING" id="477680.SAMN05421788_10472"/>
<dbReference type="InterPro" id="IPR025684">
    <property type="entry name" value="SprA_N_dom"/>
</dbReference>
<feature type="domain" description="Gliding motility protein SprA N-terminal" evidence="2">
    <location>
        <begin position="1083"/>
        <end position="1586"/>
    </location>
</feature>
<feature type="compositionally biased region" description="Low complexity" evidence="1">
    <location>
        <begin position="1133"/>
        <end position="1144"/>
    </location>
</feature>
<feature type="compositionally biased region" description="Polar residues" evidence="1">
    <location>
        <begin position="1122"/>
        <end position="1132"/>
    </location>
</feature>